<comment type="similarity">
    <text evidence="1">Belongs to the peptidase C1 family.</text>
</comment>
<dbReference type="CDD" id="cd02620">
    <property type="entry name" value="Peptidase_C1A_CathepsinB"/>
    <property type="match status" value="1"/>
</dbReference>
<dbReference type="PROSITE" id="PS00640">
    <property type="entry name" value="THIOL_PROTEASE_ASN"/>
    <property type="match status" value="1"/>
</dbReference>
<evidence type="ECO:0000256" key="3">
    <source>
        <dbReference type="SAM" id="SignalP"/>
    </source>
</evidence>
<dbReference type="InterPro" id="IPR000668">
    <property type="entry name" value="Peptidase_C1A_C"/>
</dbReference>
<dbReference type="InterPro" id="IPR013128">
    <property type="entry name" value="Peptidase_C1A"/>
</dbReference>
<dbReference type="PRINTS" id="PR00705">
    <property type="entry name" value="PAPAIN"/>
</dbReference>
<evidence type="ECO:0000256" key="2">
    <source>
        <dbReference type="ARBA" id="ARBA00023157"/>
    </source>
</evidence>
<keyword evidence="2" id="KW-1015">Disulfide bond</keyword>
<sequence>MPRLRYIGILAILFAVIEVSIAAGFNGIVGDYCRTRTPACCPDRDDDCKLQILGDQFCYCDLFCDRGPRGNDCCPDFEDVCRNATSKEKYSPNSIQTNTIHEIINRWSCESEICLVQSSVLQQLRDGDYLWTAKNYTKFWGKTLAEGVRYRLGTLFPEKSARNMNEIVMKPRTLPNSFDARERWPEYIHPIRDQGNCGSSWAFSTTATSADRLSIMSNGRINVVLSPQQMLSCSQQKSSGCKGGHLDKAWWYMRKIGVVSEDCYNYKSGHNSKPGKCHIPHSTFFSDDGLECPSTANDANNTLYRMTPAYRISNKEEDIMTEIMTNGPVQATFLVYGDFFMYHKGIYKHLTTNTNYDFAPKGYHSVRLIGWGTDIAKNGHEIKYWLAANSWGTDWGEDGYFRIIRGENHCEIESFVIGAWGRSERQMKKVQKLHKRRKHPKSLFRHL</sequence>
<dbReference type="STRING" id="451379.A0A0N5AZQ7"/>
<proteinExistence type="inferred from homology"/>
<dbReference type="PROSITE" id="PS00639">
    <property type="entry name" value="THIOL_PROTEASE_HIS"/>
    <property type="match status" value="1"/>
</dbReference>
<evidence type="ECO:0000259" key="4">
    <source>
        <dbReference type="PROSITE" id="PS50958"/>
    </source>
</evidence>
<dbReference type="Gene3D" id="3.90.70.10">
    <property type="entry name" value="Cysteine proteinases"/>
    <property type="match status" value="1"/>
</dbReference>
<dbReference type="PANTHER" id="PTHR12411">
    <property type="entry name" value="CYSTEINE PROTEASE FAMILY C1-RELATED"/>
    <property type="match status" value="1"/>
</dbReference>
<dbReference type="GO" id="GO:0006508">
    <property type="term" value="P:proteolysis"/>
    <property type="evidence" value="ECO:0007669"/>
    <property type="project" value="InterPro"/>
</dbReference>
<dbReference type="SMART" id="SM00645">
    <property type="entry name" value="Pept_C1"/>
    <property type="match status" value="1"/>
</dbReference>
<dbReference type="PROSITE" id="PS50958">
    <property type="entry name" value="SMB_2"/>
    <property type="match status" value="1"/>
</dbReference>
<dbReference type="GO" id="GO:0008234">
    <property type="term" value="F:cysteine-type peptidase activity"/>
    <property type="evidence" value="ECO:0007669"/>
    <property type="project" value="InterPro"/>
</dbReference>
<dbReference type="InterPro" id="IPR025661">
    <property type="entry name" value="Pept_asp_AS"/>
</dbReference>
<feature type="signal peptide" evidence="3">
    <location>
        <begin position="1"/>
        <end position="22"/>
    </location>
</feature>
<dbReference type="Proteomes" id="UP000046393">
    <property type="component" value="Unplaced"/>
</dbReference>
<feature type="chain" id="PRO_5018562091" evidence="3">
    <location>
        <begin position="23"/>
        <end position="447"/>
    </location>
</feature>
<keyword evidence="5" id="KW-1185">Reference proteome</keyword>
<reference evidence="6" key="1">
    <citation type="submission" date="2017-02" db="UniProtKB">
        <authorList>
            <consortium name="WormBaseParasite"/>
        </authorList>
    </citation>
    <scope>IDENTIFICATION</scope>
</reference>
<dbReference type="WBParaSite" id="SMUV_0001048601-mRNA-1">
    <property type="protein sequence ID" value="SMUV_0001048601-mRNA-1"/>
    <property type="gene ID" value="SMUV_0001048601"/>
</dbReference>
<evidence type="ECO:0000256" key="1">
    <source>
        <dbReference type="ARBA" id="ARBA00008455"/>
    </source>
</evidence>
<evidence type="ECO:0000313" key="5">
    <source>
        <dbReference type="Proteomes" id="UP000046393"/>
    </source>
</evidence>
<name>A0A0N5AZQ7_9BILA</name>
<dbReference type="InterPro" id="IPR001212">
    <property type="entry name" value="Somatomedin_B_dom"/>
</dbReference>
<organism evidence="5 6">
    <name type="scientific">Syphacia muris</name>
    <dbReference type="NCBI Taxonomy" id="451379"/>
    <lineage>
        <taxon>Eukaryota</taxon>
        <taxon>Metazoa</taxon>
        <taxon>Ecdysozoa</taxon>
        <taxon>Nematoda</taxon>
        <taxon>Chromadorea</taxon>
        <taxon>Rhabditida</taxon>
        <taxon>Spirurina</taxon>
        <taxon>Oxyuridomorpha</taxon>
        <taxon>Oxyuroidea</taxon>
        <taxon>Oxyuridae</taxon>
        <taxon>Syphacia</taxon>
    </lineage>
</organism>
<dbReference type="InterPro" id="IPR038765">
    <property type="entry name" value="Papain-like_cys_pep_sf"/>
</dbReference>
<protein>
    <submittedName>
        <fullName evidence="6">SMB domain-containing protein</fullName>
    </submittedName>
</protein>
<keyword evidence="3" id="KW-0732">Signal</keyword>
<dbReference type="FunFam" id="3.90.70.10:FF:000165">
    <property type="entry name" value="Tubulointerstitial nephritis antigen-like"/>
    <property type="match status" value="1"/>
</dbReference>
<evidence type="ECO:0000313" key="6">
    <source>
        <dbReference type="WBParaSite" id="SMUV_0001048601-mRNA-1"/>
    </source>
</evidence>
<accession>A0A0N5AZQ7</accession>
<dbReference type="InterPro" id="IPR025660">
    <property type="entry name" value="Pept_his_AS"/>
</dbReference>
<dbReference type="Pfam" id="PF00112">
    <property type="entry name" value="Peptidase_C1"/>
    <property type="match status" value="1"/>
</dbReference>
<dbReference type="AlphaFoldDB" id="A0A0N5AZQ7"/>
<dbReference type="SUPFAM" id="SSF54001">
    <property type="entry name" value="Cysteine proteinases"/>
    <property type="match status" value="1"/>
</dbReference>
<feature type="domain" description="SMB" evidence="4">
    <location>
        <begin position="36"/>
        <end position="85"/>
    </location>
</feature>